<protein>
    <recommendedName>
        <fullName evidence="1">RNA-dependent RNA polymerase</fullName>
        <ecNumber evidence="1">2.7.7.48</ecNumber>
    </recommendedName>
</protein>
<feature type="domain" description="RDRP core" evidence="3">
    <location>
        <begin position="438"/>
        <end position="1068"/>
    </location>
</feature>
<dbReference type="PANTHER" id="PTHR23079">
    <property type="entry name" value="RNA-DEPENDENT RNA POLYMERASE"/>
    <property type="match status" value="1"/>
</dbReference>
<gene>
    <name evidence="4" type="ORF">ATEIFO6365_0008025800</name>
</gene>
<evidence type="ECO:0000256" key="1">
    <source>
        <dbReference type="RuleBase" id="RU363098"/>
    </source>
</evidence>
<dbReference type="InterPro" id="IPR007855">
    <property type="entry name" value="RDRP"/>
</dbReference>
<keyword evidence="5" id="KW-1185">Reference proteome</keyword>
<dbReference type="EC" id="2.7.7.48" evidence="1"/>
<keyword evidence="1" id="KW-0808">Transferase</keyword>
<dbReference type="GO" id="GO:0031380">
    <property type="term" value="C:nuclear RNA-directed RNA polymerase complex"/>
    <property type="evidence" value="ECO:0007669"/>
    <property type="project" value="TreeGrafter"/>
</dbReference>
<feature type="region of interest" description="Disordered" evidence="2">
    <location>
        <begin position="1141"/>
        <end position="1166"/>
    </location>
</feature>
<dbReference type="InterPro" id="IPR057596">
    <property type="entry name" value="RDRP_core"/>
</dbReference>
<keyword evidence="1" id="KW-0694">RNA-binding</keyword>
<dbReference type="VEuPathDB" id="FungiDB:ATEG_06507"/>
<evidence type="ECO:0000313" key="5">
    <source>
        <dbReference type="Proteomes" id="UP000452235"/>
    </source>
</evidence>
<feature type="region of interest" description="Disordered" evidence="2">
    <location>
        <begin position="148"/>
        <end position="189"/>
    </location>
</feature>
<dbReference type="Pfam" id="PF05183">
    <property type="entry name" value="RdRP"/>
    <property type="match status" value="1"/>
</dbReference>
<keyword evidence="1 4" id="KW-0696">RNA-directed RNA polymerase</keyword>
<reference evidence="4 5" key="1">
    <citation type="submission" date="2020-01" db="EMBL/GenBank/DDBJ databases">
        <title>Aspergillus terreus IFO 6365 whole genome shotgun sequence.</title>
        <authorList>
            <person name="Kanamasa S."/>
            <person name="Takahashi H."/>
        </authorList>
    </citation>
    <scope>NUCLEOTIDE SEQUENCE [LARGE SCALE GENOMIC DNA]</scope>
    <source>
        <strain evidence="4 5">IFO 6365</strain>
    </source>
</reference>
<comment type="catalytic activity">
    <reaction evidence="1">
        <text>RNA(n) + a ribonucleoside 5'-triphosphate = RNA(n+1) + diphosphate</text>
        <dbReference type="Rhea" id="RHEA:21248"/>
        <dbReference type="Rhea" id="RHEA-COMP:14527"/>
        <dbReference type="Rhea" id="RHEA-COMP:17342"/>
        <dbReference type="ChEBI" id="CHEBI:33019"/>
        <dbReference type="ChEBI" id="CHEBI:61557"/>
        <dbReference type="ChEBI" id="CHEBI:140395"/>
        <dbReference type="EC" id="2.7.7.48"/>
    </reaction>
</comment>
<comment type="caution">
    <text evidence="4">The sequence shown here is derived from an EMBL/GenBank/DDBJ whole genome shotgun (WGS) entry which is preliminary data.</text>
</comment>
<evidence type="ECO:0000256" key="2">
    <source>
        <dbReference type="SAM" id="MobiDB-lite"/>
    </source>
</evidence>
<organism evidence="4 5">
    <name type="scientific">Aspergillus terreus</name>
    <dbReference type="NCBI Taxonomy" id="33178"/>
    <lineage>
        <taxon>Eukaryota</taxon>
        <taxon>Fungi</taxon>
        <taxon>Dikarya</taxon>
        <taxon>Ascomycota</taxon>
        <taxon>Pezizomycotina</taxon>
        <taxon>Eurotiomycetes</taxon>
        <taxon>Eurotiomycetidae</taxon>
        <taxon>Eurotiales</taxon>
        <taxon>Aspergillaceae</taxon>
        <taxon>Aspergillus</taxon>
        <taxon>Aspergillus subgen. Circumdati</taxon>
    </lineage>
</organism>
<evidence type="ECO:0000259" key="3">
    <source>
        <dbReference type="Pfam" id="PF05183"/>
    </source>
</evidence>
<comment type="similarity">
    <text evidence="1">Belongs to the RdRP family.</text>
</comment>
<accession>A0A5M3Z7L7</accession>
<dbReference type="Proteomes" id="UP000452235">
    <property type="component" value="Unassembled WGS sequence"/>
</dbReference>
<evidence type="ECO:0000313" key="4">
    <source>
        <dbReference type="EMBL" id="GFF18314.1"/>
    </source>
</evidence>
<keyword evidence="1" id="KW-0548">Nucleotidyltransferase</keyword>
<dbReference type="EMBL" id="BLJY01000008">
    <property type="protein sequence ID" value="GFF18314.1"/>
    <property type="molecule type" value="Genomic_DNA"/>
</dbReference>
<dbReference type="GO" id="GO:0003968">
    <property type="term" value="F:RNA-directed RNA polymerase activity"/>
    <property type="evidence" value="ECO:0007669"/>
    <property type="project" value="UniProtKB-KW"/>
</dbReference>
<sequence>MISTPRTPVRNGRYLELIIDNLNQQFSLDIPNPRNASPSHLPRAEGSARWSVYKGLRLLFYNRNVDLGRVINDFDEWVQSRSIALPHMPGHAGGTRRAALMDDSRNDISSSEKEERLVHLKDLLDNELYLVNGSFMLTESIRARQVQDAAELSRPLKRPYSDEEEEEEEDGFHTAPTSPVKEACVKGPPSPAKLTDKMTGLLGKPSLCQETACAEPIKAHSKFVERLIAPSTARRYDSVTSASNRPEFSFRSDSTSFDTRTSRMETSFTSMVTDLTEPMDDTHSLDGESIVAHMLNPEVSGVLDGPSFREEVGEARYSVEGEIMNELMQHGPFTVEHSLSGSVRLRYRYELERIGRAWNVPLNCMLRGSTIGFNTRDEFWTWIEGHSQRNGKPLPEKPSIKAWDAAVEEFKTNRASEVVVLTGDLYWCSPSEPGILKLKLNPLKTDRTCRLHRRFGSDRFLSLTIPAPTRPPRHFRLPQNPTLLRESIGIWLTQGVHRCLGRTWKPFFVEEAKPKNKKKAGEPRFRVDFFAIDGIDFDHRSPRPPLVAPPCQASDEHTEMSLEALIEWHLFLDDNMGQSNCKLFQRTSLGLSKTFETVQLTPNQIIHLKDEPGRPVMNDGCALMSRGLAKKICDILGITGSIPSAFQGRIAGAKGLWMVDKHDSDVSEEGIWLQISDSQLKIKPHPAEWKTLIDPEKLTFEVVKWSKPLHPVSLNIQLLAILEHGGPVRERIAELTRAGMQAIWKDFAEVLERDCPILCRSLIQKTNPPGEQDRRMEDWAASNSECVIRLCEAGFKPRSFPYLRHRLRNCLRELLERYENELHIEVPLSTYAFCIADPYGVLKPDEVHFGFSSNWRDPQGQFEDNLLDGMDVLVARVPAHFPSDIQRVRAVWKPDLRHFKDVIVFPTTGDVPLVHKLSGGDYDGDTPWVCWDQEIVQNFQNSDLPREYPPEHFGLTNHSVPMRDIQSVDEFLQSAITYNLTLSSLGKCTVEHERLAYDESIGSPNAMKLASLLSHLVDARKAGTHHSEQAWHEFRKQVSPRARELPTYKNPQRRPKRKNIVDYLLFEVVKKEKRAVLSQWEKAYPQQSSDRDDDLCQPWIEAQEQANLDKEVGGQLHTVLKEIRSQIEEIHRQWRRCFDGKSDETPSFSSEAQETAERARAIPPPTGDHPLIHVWRHQPDTWKQLLASCAYKKYPFSKLALHAYGEAICQIKTRTLPNRMVTHDILATYRVNPKAVSRLTTTDGAAEESEAESEYEGQEEIEAVLWYGSQGTGGREGYLDPNDRWSVE</sequence>
<dbReference type="OrthoDB" id="10055769at2759"/>
<name>A0A5M3Z7L7_ASPTE</name>
<dbReference type="GO" id="GO:0030422">
    <property type="term" value="P:siRNA processing"/>
    <property type="evidence" value="ECO:0007669"/>
    <property type="project" value="TreeGrafter"/>
</dbReference>
<dbReference type="GO" id="GO:0003723">
    <property type="term" value="F:RNA binding"/>
    <property type="evidence" value="ECO:0007669"/>
    <property type="project" value="UniProtKB-KW"/>
</dbReference>
<proteinExistence type="inferred from homology"/>
<dbReference type="PANTHER" id="PTHR23079:SF14">
    <property type="entry name" value="RNA-DEPENDENT RNA POLYMERASE"/>
    <property type="match status" value="1"/>
</dbReference>